<dbReference type="Pfam" id="PF13193">
    <property type="entry name" value="AMP-binding_C"/>
    <property type="match status" value="1"/>
</dbReference>
<keyword evidence="2" id="KW-1185">Reference proteome</keyword>
<dbReference type="InterPro" id="IPR045851">
    <property type="entry name" value="AMP-bd_C_sf"/>
</dbReference>
<name>A0ABV6VIP0_9ACTN</name>
<dbReference type="Proteomes" id="UP001592582">
    <property type="component" value="Unassembled WGS sequence"/>
</dbReference>
<gene>
    <name evidence="1" type="ORF">ACEZDG_30260</name>
</gene>
<protein>
    <submittedName>
        <fullName evidence="1">Class I adenylate-forming enzyme family protein</fullName>
    </submittedName>
</protein>
<dbReference type="CDD" id="cd04433">
    <property type="entry name" value="AFD_class_I"/>
    <property type="match status" value="1"/>
</dbReference>
<dbReference type="PANTHER" id="PTHR43767:SF1">
    <property type="entry name" value="NONRIBOSOMAL PEPTIDE SYNTHASE PES1 (EUROFUNG)-RELATED"/>
    <property type="match status" value="1"/>
</dbReference>
<dbReference type="EMBL" id="JBHEZX010000017">
    <property type="protein sequence ID" value="MFC1413553.1"/>
    <property type="molecule type" value="Genomic_DNA"/>
</dbReference>
<dbReference type="Pfam" id="PF00501">
    <property type="entry name" value="AMP-binding"/>
    <property type="match status" value="1"/>
</dbReference>
<evidence type="ECO:0000313" key="1">
    <source>
        <dbReference type="EMBL" id="MFC1413553.1"/>
    </source>
</evidence>
<sequence>MKAAATTPSKGPGPPPLDPSWVDEVLLRGAGAEQCLFFDAPVSRDELRRLVAARQAELSAAGLGRGGSVALCLAPSLALVTNLLAAWRLGAQASLLDHRLTAFETEQALARLDPQVVVSAAQPVGAGPARGFYDLREVVTTRAGRPARTPHAVVQLSSGSTGPSKIIGRTAADLVAEIDRYAQIDGVPRAGERIVSMASMVHVLGLVGGLLHSLHAGVRLAVPQRTSAEGILATVAAGPEPTTLLGVPFHIELLTWVSRPPHLPQLTGMTTGGELVRAQVHDAFVDHYGIRLGSMYGMTEVGVIATDLFGKNRPELTPAPGITLREQDGELLIAREQSPYLGTTDPSRWSDGWLHTRDGGTVDPDSGLVRVLGRRDSQVSIGGLKVDLTEVEHTLAALPEVAAAVVVFGTSIEAYVVPRETGADAQVEARLTEQLTERLAAYKRPRLLHLVDQLPRTATGKLVRDRTVLRDAGQRPNQLPEQEPANRKGSHRDVH</sequence>
<organism evidence="1 2">
    <name type="scientific">Streptacidiphilus alkalitolerans</name>
    <dbReference type="NCBI Taxonomy" id="3342712"/>
    <lineage>
        <taxon>Bacteria</taxon>
        <taxon>Bacillati</taxon>
        <taxon>Actinomycetota</taxon>
        <taxon>Actinomycetes</taxon>
        <taxon>Kitasatosporales</taxon>
        <taxon>Streptomycetaceae</taxon>
        <taxon>Streptacidiphilus</taxon>
    </lineage>
</organism>
<dbReference type="InterPro" id="IPR042099">
    <property type="entry name" value="ANL_N_sf"/>
</dbReference>
<proteinExistence type="predicted"/>
<dbReference type="InterPro" id="IPR000873">
    <property type="entry name" value="AMP-dep_synth/lig_dom"/>
</dbReference>
<evidence type="ECO:0000313" key="2">
    <source>
        <dbReference type="Proteomes" id="UP001592582"/>
    </source>
</evidence>
<dbReference type="SUPFAM" id="SSF56801">
    <property type="entry name" value="Acetyl-CoA synthetase-like"/>
    <property type="match status" value="1"/>
</dbReference>
<dbReference type="InterPro" id="IPR050237">
    <property type="entry name" value="ATP-dep_AMP-bd_enzyme"/>
</dbReference>
<dbReference type="Gene3D" id="3.40.50.12780">
    <property type="entry name" value="N-terminal domain of ligase-like"/>
    <property type="match status" value="1"/>
</dbReference>
<dbReference type="InterPro" id="IPR025110">
    <property type="entry name" value="AMP-bd_C"/>
</dbReference>
<accession>A0ABV6VIP0</accession>
<dbReference type="PANTHER" id="PTHR43767">
    <property type="entry name" value="LONG-CHAIN-FATTY-ACID--COA LIGASE"/>
    <property type="match status" value="1"/>
</dbReference>
<reference evidence="1 2" key="1">
    <citation type="submission" date="2024-09" db="EMBL/GenBank/DDBJ databases">
        <authorList>
            <person name="Lee S.D."/>
        </authorList>
    </citation>
    <scope>NUCLEOTIDE SEQUENCE [LARGE SCALE GENOMIC DNA]</scope>
    <source>
        <strain evidence="1 2">N1-1</strain>
    </source>
</reference>
<comment type="caution">
    <text evidence="1">The sequence shown here is derived from an EMBL/GenBank/DDBJ whole genome shotgun (WGS) entry which is preliminary data.</text>
</comment>
<dbReference type="Gene3D" id="3.30.300.30">
    <property type="match status" value="1"/>
</dbReference>